<name>A0A3E1QBM2_9FLAO</name>
<gene>
    <name evidence="2" type="ORF">DZ858_05675</name>
</gene>
<sequence length="421" mass="48724">MRNFLIIFSLLLGYVVAAQEPAIKTEKDTTASKKEQKKNPFNTGFYPIGFFDVDLRYLIKYNNYEGIRLGIGGITNDRLLENYKFGGYIAHGFKDHDFKFSLGGSARIDKDTKTWVNLYYIDDIREIGTFQYLTDARVYSVFEPRLVNVTQFFKHRTWQANIQSEFDPKILSEFRISHSNVEQIENYTFINDGKIYDGYELGEITASIRISPKKDFTTTNDGFVEYFDGSPKISAQVTQGLKGIGGSDFNYTKFGLKLDYYIKRTDLSSTSILLEGDYAIGDVPLTHLFHAYPNSPTKNTILQRFSVAGRKSFETMYFGEFFSDKLATLQIKHSLRRFYFSDHFKPELVIITRHAIGNMENPKKHTGINFNTLDQFYSESGFELNKLIFGFGLSFAYRYGYYHLPDLEDNISFKFTFYATF</sequence>
<evidence type="ECO:0008006" key="4">
    <source>
        <dbReference type="Google" id="ProtNLM"/>
    </source>
</evidence>
<keyword evidence="1" id="KW-0732">Signal</keyword>
<reference evidence="2 3" key="1">
    <citation type="journal article" date="2007" name="Int. J. Syst. Evol. Microbiol.">
        <title>Marixanthomonas ophiurae gen. nov., sp. nov., a marine bacterium of the family Flavobacteriaceae isolated from a deep-sea brittle star.</title>
        <authorList>
            <person name="Romanenko L.A."/>
            <person name="Uchino M."/>
            <person name="Frolova G.M."/>
            <person name="Mikhailov V.V."/>
        </authorList>
    </citation>
    <scope>NUCLEOTIDE SEQUENCE [LARGE SCALE GENOMIC DNA]</scope>
    <source>
        <strain evidence="2 3">KMM 3046</strain>
    </source>
</reference>
<feature type="chain" id="PRO_5017772774" description="Bacterial surface antigen (D15) domain-containing protein" evidence="1">
    <location>
        <begin position="18"/>
        <end position="421"/>
    </location>
</feature>
<proteinExistence type="predicted"/>
<dbReference type="EMBL" id="QVID01000001">
    <property type="protein sequence ID" value="RFN59549.1"/>
    <property type="molecule type" value="Genomic_DNA"/>
</dbReference>
<dbReference type="Proteomes" id="UP000261082">
    <property type="component" value="Unassembled WGS sequence"/>
</dbReference>
<dbReference type="AlphaFoldDB" id="A0A3E1QBM2"/>
<feature type="signal peptide" evidence="1">
    <location>
        <begin position="1"/>
        <end position="17"/>
    </location>
</feature>
<dbReference type="OrthoDB" id="604691at2"/>
<dbReference type="RefSeq" id="WP_117158589.1">
    <property type="nucleotide sequence ID" value="NZ_QVID01000001.1"/>
</dbReference>
<protein>
    <recommendedName>
        <fullName evidence="4">Bacterial surface antigen (D15) domain-containing protein</fullName>
    </recommendedName>
</protein>
<evidence type="ECO:0000313" key="2">
    <source>
        <dbReference type="EMBL" id="RFN59549.1"/>
    </source>
</evidence>
<accession>A0A3E1QBM2</accession>
<evidence type="ECO:0000313" key="3">
    <source>
        <dbReference type="Proteomes" id="UP000261082"/>
    </source>
</evidence>
<comment type="caution">
    <text evidence="2">The sequence shown here is derived from an EMBL/GenBank/DDBJ whole genome shotgun (WGS) entry which is preliminary data.</text>
</comment>
<organism evidence="2 3">
    <name type="scientific">Marixanthomonas ophiurae</name>
    <dbReference type="NCBI Taxonomy" id="387659"/>
    <lineage>
        <taxon>Bacteria</taxon>
        <taxon>Pseudomonadati</taxon>
        <taxon>Bacteroidota</taxon>
        <taxon>Flavobacteriia</taxon>
        <taxon>Flavobacteriales</taxon>
        <taxon>Flavobacteriaceae</taxon>
        <taxon>Marixanthomonas</taxon>
    </lineage>
</organism>
<evidence type="ECO:0000256" key="1">
    <source>
        <dbReference type="SAM" id="SignalP"/>
    </source>
</evidence>
<keyword evidence="3" id="KW-1185">Reference proteome</keyword>